<accession>A0A3M7SV51</accession>
<dbReference type="Proteomes" id="UP000276133">
    <property type="component" value="Unassembled WGS sequence"/>
</dbReference>
<keyword evidence="3" id="KW-1185">Reference proteome</keyword>
<gene>
    <name evidence="2" type="ORF">BpHYR1_026381</name>
</gene>
<dbReference type="EMBL" id="REGN01000727">
    <property type="protein sequence ID" value="RNA39626.1"/>
    <property type="molecule type" value="Genomic_DNA"/>
</dbReference>
<organism evidence="2 3">
    <name type="scientific">Brachionus plicatilis</name>
    <name type="common">Marine rotifer</name>
    <name type="synonym">Brachionus muelleri</name>
    <dbReference type="NCBI Taxonomy" id="10195"/>
    <lineage>
        <taxon>Eukaryota</taxon>
        <taxon>Metazoa</taxon>
        <taxon>Spiralia</taxon>
        <taxon>Gnathifera</taxon>
        <taxon>Rotifera</taxon>
        <taxon>Eurotatoria</taxon>
        <taxon>Monogononta</taxon>
        <taxon>Pseudotrocha</taxon>
        <taxon>Ploima</taxon>
        <taxon>Brachionidae</taxon>
        <taxon>Brachionus</taxon>
    </lineage>
</organism>
<proteinExistence type="predicted"/>
<sequence length="70" mass="7992">MESLKKPSYFIKKMIKKNRLDGSARSLGSAGSEPQTGRDGRPRWPLFGRGFFCVTVVETYCFTYSYQKST</sequence>
<evidence type="ECO:0000313" key="3">
    <source>
        <dbReference type="Proteomes" id="UP000276133"/>
    </source>
</evidence>
<dbReference type="AlphaFoldDB" id="A0A3M7SV51"/>
<evidence type="ECO:0000313" key="2">
    <source>
        <dbReference type="EMBL" id="RNA39626.1"/>
    </source>
</evidence>
<feature type="region of interest" description="Disordered" evidence="1">
    <location>
        <begin position="22"/>
        <end position="43"/>
    </location>
</feature>
<comment type="caution">
    <text evidence="2">The sequence shown here is derived from an EMBL/GenBank/DDBJ whole genome shotgun (WGS) entry which is preliminary data.</text>
</comment>
<protein>
    <submittedName>
        <fullName evidence="2">Uncharacterized protein</fullName>
    </submittedName>
</protein>
<evidence type="ECO:0000256" key="1">
    <source>
        <dbReference type="SAM" id="MobiDB-lite"/>
    </source>
</evidence>
<reference evidence="2 3" key="1">
    <citation type="journal article" date="2018" name="Sci. Rep.">
        <title>Genomic signatures of local adaptation to the degree of environmental predictability in rotifers.</title>
        <authorList>
            <person name="Franch-Gras L."/>
            <person name="Hahn C."/>
            <person name="Garcia-Roger E.M."/>
            <person name="Carmona M.J."/>
            <person name="Serra M."/>
            <person name="Gomez A."/>
        </authorList>
    </citation>
    <scope>NUCLEOTIDE SEQUENCE [LARGE SCALE GENOMIC DNA]</scope>
    <source>
        <strain evidence="2">HYR1</strain>
    </source>
</reference>
<name>A0A3M7SV51_BRAPC</name>